<protein>
    <recommendedName>
        <fullName evidence="5">Arylsulfatase</fullName>
    </recommendedName>
</protein>
<evidence type="ECO:0000313" key="4">
    <source>
        <dbReference type="Proteomes" id="UP001059209"/>
    </source>
</evidence>
<dbReference type="Gene3D" id="3.30.1120.10">
    <property type="match status" value="1"/>
</dbReference>
<dbReference type="EMBL" id="CP104205">
    <property type="protein sequence ID" value="UWX56683.1"/>
    <property type="molecule type" value="Genomic_DNA"/>
</dbReference>
<gene>
    <name evidence="3" type="ORF">NYZ99_02165</name>
</gene>
<proteinExistence type="inferred from homology"/>
<name>A0ABY5YC83_9FLAO</name>
<sequence>MAIDILPTIVEATKAKLPKKKIDGKSAWGLFTGKTDDSPQEAYFYYYRVNELFGVRYGKWKLYFPHTYRTMEGQELGKDGLPGNYKMVDLEEIELYDLEKDESETRNIANEHP</sequence>
<organism evidence="3 4">
    <name type="scientific">Maribacter litopenaei</name>
    <dbReference type="NCBI Taxonomy" id="2976127"/>
    <lineage>
        <taxon>Bacteria</taxon>
        <taxon>Pseudomonadati</taxon>
        <taxon>Bacteroidota</taxon>
        <taxon>Flavobacteriia</taxon>
        <taxon>Flavobacteriales</taxon>
        <taxon>Flavobacteriaceae</taxon>
        <taxon>Maribacter</taxon>
    </lineage>
</organism>
<keyword evidence="4" id="KW-1185">Reference proteome</keyword>
<evidence type="ECO:0000256" key="1">
    <source>
        <dbReference type="ARBA" id="ARBA00008779"/>
    </source>
</evidence>
<dbReference type="Pfam" id="PF14707">
    <property type="entry name" value="Sulfatase_C"/>
    <property type="match status" value="1"/>
</dbReference>
<reference evidence="3" key="1">
    <citation type="submission" date="2022-09" db="EMBL/GenBank/DDBJ databases">
        <title>Maribacter litopenaei sp. nov., isolated from the intestinal tract of the Pacific White Shrimp, Litopenaeus vannamei.</title>
        <authorList>
            <person name="Kim S.Y."/>
            <person name="Hwang C.Y."/>
        </authorList>
    </citation>
    <scope>NUCLEOTIDE SEQUENCE</scope>
    <source>
        <strain evidence="3">HL-LV01</strain>
    </source>
</reference>
<comment type="similarity">
    <text evidence="1">Belongs to the sulfatase family.</text>
</comment>
<dbReference type="PANTHER" id="PTHR42693">
    <property type="entry name" value="ARYLSULFATASE FAMILY MEMBER"/>
    <property type="match status" value="1"/>
</dbReference>
<dbReference type="Gene3D" id="3.40.720.10">
    <property type="entry name" value="Alkaline Phosphatase, subunit A"/>
    <property type="match status" value="1"/>
</dbReference>
<dbReference type="Proteomes" id="UP001059209">
    <property type="component" value="Chromosome"/>
</dbReference>
<dbReference type="SUPFAM" id="SSF53649">
    <property type="entry name" value="Alkaline phosphatase-like"/>
    <property type="match status" value="1"/>
</dbReference>
<evidence type="ECO:0000256" key="2">
    <source>
        <dbReference type="ARBA" id="ARBA00022801"/>
    </source>
</evidence>
<dbReference type="InterPro" id="IPR050738">
    <property type="entry name" value="Sulfatase"/>
</dbReference>
<accession>A0ABY5YC83</accession>
<evidence type="ECO:0008006" key="5">
    <source>
        <dbReference type="Google" id="ProtNLM"/>
    </source>
</evidence>
<evidence type="ECO:0000313" key="3">
    <source>
        <dbReference type="EMBL" id="UWX56683.1"/>
    </source>
</evidence>
<keyword evidence="2" id="KW-0378">Hydrolase</keyword>
<dbReference type="InterPro" id="IPR017850">
    <property type="entry name" value="Alkaline_phosphatase_core_sf"/>
</dbReference>
<dbReference type="PANTHER" id="PTHR42693:SF53">
    <property type="entry name" value="ENDO-4-O-SULFATASE"/>
    <property type="match status" value="1"/>
</dbReference>